<dbReference type="AlphaFoldDB" id="A0A1R2B9G1"/>
<evidence type="ECO:0000256" key="2">
    <source>
        <dbReference type="ARBA" id="ARBA00023860"/>
    </source>
</evidence>
<evidence type="ECO:0000259" key="4">
    <source>
        <dbReference type="PROSITE" id="PS50011"/>
    </source>
</evidence>
<evidence type="ECO:0000256" key="1">
    <source>
        <dbReference type="ARBA" id="ARBA00012513"/>
    </source>
</evidence>
<dbReference type="FunFam" id="1.10.510.10:FF:000596">
    <property type="entry name" value="CK1 family protein kinase"/>
    <property type="match status" value="1"/>
</dbReference>
<dbReference type="PROSITE" id="PS50011">
    <property type="entry name" value="PROTEIN_KINASE_DOM"/>
    <property type="match status" value="1"/>
</dbReference>
<dbReference type="GO" id="GO:0005524">
    <property type="term" value="F:ATP binding"/>
    <property type="evidence" value="ECO:0007669"/>
    <property type="project" value="InterPro"/>
</dbReference>
<dbReference type="InterPro" id="IPR008271">
    <property type="entry name" value="Ser/Thr_kinase_AS"/>
</dbReference>
<dbReference type="PROSITE" id="PS00108">
    <property type="entry name" value="PROTEIN_KINASE_ST"/>
    <property type="match status" value="1"/>
</dbReference>
<dbReference type="EMBL" id="MPUH01000827">
    <property type="protein sequence ID" value="OMJ73377.1"/>
    <property type="molecule type" value="Genomic_DNA"/>
</dbReference>
<dbReference type="PANTHER" id="PTHR11909">
    <property type="entry name" value="CASEIN KINASE-RELATED"/>
    <property type="match status" value="1"/>
</dbReference>
<dbReference type="OrthoDB" id="406563at2759"/>
<reference evidence="5 6" key="1">
    <citation type="submission" date="2016-11" db="EMBL/GenBank/DDBJ databases">
        <title>The macronuclear genome of Stentor coeruleus: a giant cell with tiny introns.</title>
        <authorList>
            <person name="Slabodnick M."/>
            <person name="Ruby J.G."/>
            <person name="Reiff S.B."/>
            <person name="Swart E.C."/>
            <person name="Gosai S."/>
            <person name="Prabakaran S."/>
            <person name="Witkowska E."/>
            <person name="Larue G.E."/>
            <person name="Fisher S."/>
            <person name="Freeman R.M."/>
            <person name="Gunawardena J."/>
            <person name="Chu W."/>
            <person name="Stover N.A."/>
            <person name="Gregory B.D."/>
            <person name="Nowacki M."/>
            <person name="Derisi J."/>
            <person name="Roy S.W."/>
            <person name="Marshall W.F."/>
            <person name="Sood P."/>
        </authorList>
    </citation>
    <scope>NUCLEOTIDE SEQUENCE [LARGE SCALE GENOMIC DNA]</scope>
    <source>
        <strain evidence="5">WM001</strain>
    </source>
</reference>
<dbReference type="SUPFAM" id="SSF56112">
    <property type="entry name" value="Protein kinase-like (PK-like)"/>
    <property type="match status" value="1"/>
</dbReference>
<dbReference type="SMART" id="SM00220">
    <property type="entry name" value="S_TKc"/>
    <property type="match status" value="1"/>
</dbReference>
<name>A0A1R2B9G1_9CILI</name>
<feature type="domain" description="Protein kinase" evidence="4">
    <location>
        <begin position="10"/>
        <end position="278"/>
    </location>
</feature>
<keyword evidence="6" id="KW-1185">Reference proteome</keyword>
<dbReference type="InterPro" id="IPR000719">
    <property type="entry name" value="Prot_kinase_dom"/>
</dbReference>
<dbReference type="Pfam" id="PF00069">
    <property type="entry name" value="Pkinase"/>
    <property type="match status" value="1"/>
</dbReference>
<evidence type="ECO:0000313" key="6">
    <source>
        <dbReference type="Proteomes" id="UP000187209"/>
    </source>
</evidence>
<dbReference type="EC" id="2.7.11.1" evidence="1"/>
<protein>
    <recommendedName>
        <fullName evidence="2">Casein kinase I</fullName>
        <ecNumber evidence="1">2.7.11.1</ecNumber>
    </recommendedName>
</protein>
<sequence length="335" mass="38798">MLNSKIAGKYQVKKKIASGTFGEVYLASISNGEEFALKAEKLSSRHPQLIYESKLLKTLHGAAGIPSVRWAGIEGNHAVMIIDLLGPSLEDLFSLCNRKFCLKTVLMLADQMISRIEYIHTKGFIHRDIKPENFLIGLGKRSSLLYLIDFGLSKRYRDSKTHIHIPYKDGKHLTGTARYASLNTHIGIEQSRRDDLECIAYVLMYLNRGNLPWQGITAQNRLDKYRIIMDKKASISPDDLCRGFPDEFKVFLTYCKSLKFDEKPDYGYLKRLFKDLFINENFEADHVYDWSLMNYLRPVRPVRDEEKKTDPMSPGHRKNDEQLYERKKKRTCAIF</sequence>
<evidence type="ECO:0000256" key="3">
    <source>
        <dbReference type="SAM" id="MobiDB-lite"/>
    </source>
</evidence>
<organism evidence="5 6">
    <name type="scientific">Stentor coeruleus</name>
    <dbReference type="NCBI Taxonomy" id="5963"/>
    <lineage>
        <taxon>Eukaryota</taxon>
        <taxon>Sar</taxon>
        <taxon>Alveolata</taxon>
        <taxon>Ciliophora</taxon>
        <taxon>Postciliodesmatophora</taxon>
        <taxon>Heterotrichea</taxon>
        <taxon>Heterotrichida</taxon>
        <taxon>Stentoridae</taxon>
        <taxon>Stentor</taxon>
    </lineage>
</organism>
<dbReference type="InterPro" id="IPR050235">
    <property type="entry name" value="CK1_Ser-Thr_kinase"/>
</dbReference>
<gene>
    <name evidence="5" type="ORF">SteCoe_27966</name>
</gene>
<feature type="region of interest" description="Disordered" evidence="3">
    <location>
        <begin position="304"/>
        <end position="323"/>
    </location>
</feature>
<proteinExistence type="predicted"/>
<dbReference type="Proteomes" id="UP000187209">
    <property type="component" value="Unassembled WGS sequence"/>
</dbReference>
<evidence type="ECO:0000313" key="5">
    <source>
        <dbReference type="EMBL" id="OMJ73377.1"/>
    </source>
</evidence>
<dbReference type="Gene3D" id="1.10.510.10">
    <property type="entry name" value="Transferase(Phosphotransferase) domain 1"/>
    <property type="match status" value="1"/>
</dbReference>
<accession>A0A1R2B9G1</accession>
<comment type="caution">
    <text evidence="5">The sequence shown here is derived from an EMBL/GenBank/DDBJ whole genome shotgun (WGS) entry which is preliminary data.</text>
</comment>
<dbReference type="GO" id="GO:0004674">
    <property type="term" value="F:protein serine/threonine kinase activity"/>
    <property type="evidence" value="ECO:0007669"/>
    <property type="project" value="UniProtKB-EC"/>
</dbReference>
<dbReference type="InterPro" id="IPR011009">
    <property type="entry name" value="Kinase-like_dom_sf"/>
</dbReference>